<comment type="similarity">
    <text evidence="1">Belongs to the class IV-like SAM-binding methyltransferase superfamily. RNA methyltransferase TrmH family.</text>
</comment>
<dbReference type="InterPro" id="IPR029028">
    <property type="entry name" value="Alpha/beta_knot_MTases"/>
</dbReference>
<evidence type="ECO:0000256" key="1">
    <source>
        <dbReference type="ARBA" id="ARBA00007228"/>
    </source>
</evidence>
<dbReference type="KEGG" id="nmo:Nmlp_2213"/>
<dbReference type="OrthoDB" id="372184at2157"/>
<dbReference type="HOGENOM" id="CLU_056931_3_0_2"/>
<dbReference type="CDD" id="cd18093">
    <property type="entry name" value="SpoU-like_TrmJ"/>
    <property type="match status" value="1"/>
</dbReference>
<sequence>MVDIVVAVVGAETPGNVGSIARSMKNFGLSELYLVDPPELDPDGEAYGFAGHAREDVLPNATEVGFEYLTERFYTVACTATTNQDARKHVRYPFVEPADLPRELEGVDADVCVVFGRERVGLTNDELAVLDRICSIPASGEYPVLNLAQAATVVLYELRGLTVAETQHPPESHDRADEHEIEGLYATFSEYLHDVGHPEEKIPKTERLFRRLLARAHPTGREARTLRGVLRRGAMRASGELPRGSGDGETDNGNGDDR</sequence>
<proteinExistence type="inferred from homology"/>
<keyword evidence="4" id="KW-0949">S-adenosyl-L-methionine</keyword>
<dbReference type="SUPFAM" id="SSF75217">
    <property type="entry name" value="alpha/beta knot"/>
    <property type="match status" value="1"/>
</dbReference>
<evidence type="ECO:0000313" key="7">
    <source>
        <dbReference type="EMBL" id="CCQ36387.1"/>
    </source>
</evidence>
<dbReference type="STRING" id="268739.Nmlp_2213"/>
<accession>M1Y1N6</accession>
<evidence type="ECO:0000256" key="3">
    <source>
        <dbReference type="ARBA" id="ARBA00022679"/>
    </source>
</evidence>
<evidence type="ECO:0000313" key="8">
    <source>
        <dbReference type="Proteomes" id="UP000011867"/>
    </source>
</evidence>
<dbReference type="EMBL" id="HF582854">
    <property type="protein sequence ID" value="CCQ36387.1"/>
    <property type="molecule type" value="Genomic_DNA"/>
</dbReference>
<name>M1Y1N6_NATM8</name>
<dbReference type="GO" id="GO:0008173">
    <property type="term" value="F:RNA methyltransferase activity"/>
    <property type="evidence" value="ECO:0007669"/>
    <property type="project" value="InterPro"/>
</dbReference>
<dbReference type="GO" id="GO:0003723">
    <property type="term" value="F:RNA binding"/>
    <property type="evidence" value="ECO:0007669"/>
    <property type="project" value="InterPro"/>
</dbReference>
<dbReference type="Gene3D" id="3.40.1280.10">
    <property type="match status" value="1"/>
</dbReference>
<dbReference type="Pfam" id="PF00588">
    <property type="entry name" value="SpoU_methylase"/>
    <property type="match status" value="1"/>
</dbReference>
<dbReference type="Gene3D" id="1.10.8.590">
    <property type="match status" value="1"/>
</dbReference>
<dbReference type="PIRSF" id="PIRSF004808">
    <property type="entry name" value="LasT"/>
    <property type="match status" value="1"/>
</dbReference>
<feature type="domain" description="tRNA/rRNA methyltransferase SpoU type" evidence="6">
    <location>
        <begin position="4"/>
        <end position="156"/>
    </location>
</feature>
<dbReference type="AlphaFoldDB" id="M1Y1N6"/>
<dbReference type="Proteomes" id="UP000011867">
    <property type="component" value="Chromosome"/>
</dbReference>
<evidence type="ECO:0000259" key="6">
    <source>
        <dbReference type="Pfam" id="PF00588"/>
    </source>
</evidence>
<dbReference type="EC" id="2.1.1.-" evidence="7"/>
<dbReference type="PANTHER" id="PTHR42786:SF2">
    <property type="entry name" value="TRNA (CYTIDINE_URIDINE-2'-O-)-METHYLTRANSFERASE TRMJ"/>
    <property type="match status" value="1"/>
</dbReference>
<dbReference type="GO" id="GO:0005829">
    <property type="term" value="C:cytosol"/>
    <property type="evidence" value="ECO:0007669"/>
    <property type="project" value="TreeGrafter"/>
</dbReference>
<organism evidence="7 8">
    <name type="scientific">Natronomonas moolapensis (strain DSM 18674 / CECT 7526 / JCM 14361 / 8.8.11)</name>
    <dbReference type="NCBI Taxonomy" id="268739"/>
    <lineage>
        <taxon>Archaea</taxon>
        <taxon>Methanobacteriati</taxon>
        <taxon>Methanobacteriota</taxon>
        <taxon>Stenosarchaea group</taxon>
        <taxon>Halobacteria</taxon>
        <taxon>Halobacteriales</taxon>
        <taxon>Natronomonadaceae</taxon>
        <taxon>Natronomonas</taxon>
    </lineage>
</organism>
<dbReference type="GO" id="GO:0002128">
    <property type="term" value="P:tRNA nucleoside ribose methylation"/>
    <property type="evidence" value="ECO:0007669"/>
    <property type="project" value="TreeGrafter"/>
</dbReference>
<protein>
    <submittedName>
        <fullName evidence="7">tRNA (Cytidine/uridine-2'-O-)-methyltransferase</fullName>
        <ecNumber evidence="7">2.1.1.-</ecNumber>
    </submittedName>
</protein>
<evidence type="ECO:0000256" key="4">
    <source>
        <dbReference type="ARBA" id="ARBA00022691"/>
    </source>
</evidence>
<dbReference type="NCBIfam" id="TIGR00050">
    <property type="entry name" value="rRNA_methyl_1"/>
    <property type="match status" value="1"/>
</dbReference>
<gene>
    <name evidence="7" type="ordered locus">Nmlp_2213</name>
</gene>
<dbReference type="RefSeq" id="WP_015409187.1">
    <property type="nucleotide sequence ID" value="NC_020388.1"/>
</dbReference>
<dbReference type="InterPro" id="IPR001537">
    <property type="entry name" value="SpoU_MeTrfase"/>
</dbReference>
<dbReference type="GeneID" id="14653064"/>
<dbReference type="InterPro" id="IPR029026">
    <property type="entry name" value="tRNA_m1G_MTases_N"/>
</dbReference>
<evidence type="ECO:0000256" key="2">
    <source>
        <dbReference type="ARBA" id="ARBA00022603"/>
    </source>
</evidence>
<evidence type="ECO:0000256" key="5">
    <source>
        <dbReference type="SAM" id="MobiDB-lite"/>
    </source>
</evidence>
<dbReference type="PANTHER" id="PTHR42786">
    <property type="entry name" value="TRNA/RRNA METHYLTRANSFERASE"/>
    <property type="match status" value="1"/>
</dbReference>
<dbReference type="InterPro" id="IPR004384">
    <property type="entry name" value="RNA_MeTrfase_TrmJ/LasT"/>
</dbReference>
<keyword evidence="3 7" id="KW-0808">Transferase</keyword>
<keyword evidence="2 7" id="KW-0489">Methyltransferase</keyword>
<reference evidence="7 8" key="1">
    <citation type="journal article" date="2013" name="Genome Announc.">
        <title>Genome of the haloarchaeon Natronomonas moolapensis, a neutrophilic member of a previously haloalkaliphilic genus.</title>
        <authorList>
            <person name="Dyall-Smith M.L."/>
            <person name="Pfeiffer F."/>
            <person name="Oberwinkler T."/>
            <person name="Klee K."/>
            <person name="Rampp M."/>
            <person name="Palm P."/>
            <person name="Gross K."/>
            <person name="Schuster S.C."/>
            <person name="Oesterhelt D."/>
        </authorList>
    </citation>
    <scope>NUCLEOTIDE SEQUENCE [LARGE SCALE GENOMIC DNA]</scope>
    <source>
        <strain evidence="8">DSM 18674 / JCM 14361 / 8.8.11</strain>
    </source>
</reference>
<dbReference type="eggNOG" id="arCOG01018">
    <property type="taxonomic scope" value="Archaea"/>
</dbReference>
<keyword evidence="8" id="KW-1185">Reference proteome</keyword>
<feature type="region of interest" description="Disordered" evidence="5">
    <location>
        <begin position="231"/>
        <end position="258"/>
    </location>
</feature>